<proteinExistence type="predicted"/>
<keyword evidence="1" id="KW-1185">Reference proteome</keyword>
<evidence type="ECO:0000313" key="2">
    <source>
        <dbReference type="WBParaSite" id="nRc.2.0.1.t47046-RA"/>
    </source>
</evidence>
<dbReference type="AlphaFoldDB" id="A0A915LBA8"/>
<name>A0A915LBA8_ROMCU</name>
<accession>A0A915LBA8</accession>
<dbReference type="Proteomes" id="UP000887565">
    <property type="component" value="Unplaced"/>
</dbReference>
<evidence type="ECO:0000313" key="1">
    <source>
        <dbReference type="Proteomes" id="UP000887565"/>
    </source>
</evidence>
<sequence length="72" mass="8542">FLITKFNSYLKFADFHIQFIPDVLNFGIDHRHNHGASNQNEKAQTGRKPRCSFDAHVRICRQYYGKNKKKMN</sequence>
<protein>
    <submittedName>
        <fullName evidence="2">Uncharacterized protein</fullName>
    </submittedName>
</protein>
<organism evidence="1 2">
    <name type="scientific">Romanomermis culicivorax</name>
    <name type="common">Nematode worm</name>
    <dbReference type="NCBI Taxonomy" id="13658"/>
    <lineage>
        <taxon>Eukaryota</taxon>
        <taxon>Metazoa</taxon>
        <taxon>Ecdysozoa</taxon>
        <taxon>Nematoda</taxon>
        <taxon>Enoplea</taxon>
        <taxon>Dorylaimia</taxon>
        <taxon>Mermithida</taxon>
        <taxon>Mermithoidea</taxon>
        <taxon>Mermithidae</taxon>
        <taxon>Romanomermis</taxon>
    </lineage>
</organism>
<reference evidence="2" key="1">
    <citation type="submission" date="2022-11" db="UniProtKB">
        <authorList>
            <consortium name="WormBaseParasite"/>
        </authorList>
    </citation>
    <scope>IDENTIFICATION</scope>
</reference>
<dbReference type="WBParaSite" id="nRc.2.0.1.t47046-RA">
    <property type="protein sequence ID" value="nRc.2.0.1.t47046-RA"/>
    <property type="gene ID" value="nRc.2.0.1.g47046"/>
</dbReference>